<dbReference type="PRINTS" id="PR00625">
    <property type="entry name" value="JDOMAIN"/>
</dbReference>
<accession>A0A8I6S4P0</accession>
<dbReference type="GO" id="GO:0051082">
    <property type="term" value="F:unfolded protein binding"/>
    <property type="evidence" value="ECO:0007669"/>
    <property type="project" value="InterPro"/>
</dbReference>
<keyword evidence="4" id="KW-1185">Reference proteome</keyword>
<dbReference type="InterPro" id="IPR051339">
    <property type="entry name" value="DnaJ_subfamily_B"/>
</dbReference>
<name>A0A8I6S4P0_CIMLE</name>
<dbReference type="GO" id="GO:0051087">
    <property type="term" value="F:protein-folding chaperone binding"/>
    <property type="evidence" value="ECO:0007669"/>
    <property type="project" value="TreeGrafter"/>
</dbReference>
<dbReference type="Pfam" id="PF01556">
    <property type="entry name" value="DnaJ_C"/>
    <property type="match status" value="1"/>
</dbReference>
<dbReference type="CDD" id="cd10747">
    <property type="entry name" value="DnaJ_C"/>
    <property type="match status" value="1"/>
</dbReference>
<dbReference type="InterPro" id="IPR002939">
    <property type="entry name" value="DnaJ_C"/>
</dbReference>
<evidence type="ECO:0000256" key="1">
    <source>
        <dbReference type="ARBA" id="ARBA00023186"/>
    </source>
</evidence>
<dbReference type="SUPFAM" id="SSF46565">
    <property type="entry name" value="Chaperone J-domain"/>
    <property type="match status" value="1"/>
</dbReference>
<reference evidence="3" key="1">
    <citation type="submission" date="2022-01" db="UniProtKB">
        <authorList>
            <consortium name="EnsemblMetazoa"/>
        </authorList>
    </citation>
    <scope>IDENTIFICATION</scope>
</reference>
<evidence type="ECO:0000259" key="2">
    <source>
        <dbReference type="PROSITE" id="PS50076"/>
    </source>
</evidence>
<sequence length="351" mass="39284">MSNDVELMVSKRSIDYYGVLGLNKSATLTDIRREYRRLALEYNPERQNDKSLYSLFVLVGEAYEVLSSPLLKALYDQYGEEGLKKGIVTPYGWNPPYAYHGDPLKTYKDFFGTTSPYADLLDAVTDPPPLFSFGDSKGVKKKEPPFIKPLALSLEEIFHGGLKIVKIQRRAFVTEDCDATELQEKLLNVNITPGIPVGTQITFPECGDMGPSIIPGDIVFVIEDKPHPVFRREGVNIYMKAKITIEEALIGTTVTVNTIDKRTLRVAITQVVTPDYIKIVEGEGMPHPVDRSLMGDLMISFDVEYPSYIPQPSKKLISRAFALSATSQRPKSPDLVNNMVNPESYARPQLL</sequence>
<dbReference type="Gene3D" id="1.10.287.110">
    <property type="entry name" value="DnaJ domain"/>
    <property type="match status" value="1"/>
</dbReference>
<evidence type="ECO:0000313" key="3">
    <source>
        <dbReference type="EnsemblMetazoa" id="XP_014255726.1"/>
    </source>
</evidence>
<dbReference type="FunFam" id="2.60.260.20:FF:000006">
    <property type="entry name" value="DnaJ subfamily B member 13"/>
    <property type="match status" value="1"/>
</dbReference>
<dbReference type="PROSITE" id="PS50076">
    <property type="entry name" value="DNAJ_2"/>
    <property type="match status" value="1"/>
</dbReference>
<dbReference type="Gene3D" id="2.60.260.20">
    <property type="entry name" value="Urease metallochaperone UreE, N-terminal domain"/>
    <property type="match status" value="2"/>
</dbReference>
<evidence type="ECO:0000313" key="4">
    <source>
        <dbReference type="Proteomes" id="UP000494040"/>
    </source>
</evidence>
<dbReference type="GO" id="GO:0005829">
    <property type="term" value="C:cytosol"/>
    <property type="evidence" value="ECO:0007669"/>
    <property type="project" value="TreeGrafter"/>
</dbReference>
<dbReference type="Pfam" id="PF00226">
    <property type="entry name" value="DnaJ"/>
    <property type="match status" value="1"/>
</dbReference>
<dbReference type="GeneID" id="106670159"/>
<dbReference type="FunFam" id="1.10.287.110:FF:000106">
    <property type="entry name" value="Putative heat shock protein-like protein"/>
    <property type="match status" value="1"/>
</dbReference>
<dbReference type="SUPFAM" id="SSF49493">
    <property type="entry name" value="HSP40/DnaJ peptide-binding domain"/>
    <property type="match status" value="2"/>
</dbReference>
<dbReference type="KEGG" id="clec:106670159"/>
<dbReference type="OrthoDB" id="550424at2759"/>
<dbReference type="EnsemblMetazoa" id="XM_014400240.2">
    <property type="protein sequence ID" value="XP_014255726.1"/>
    <property type="gene ID" value="LOC106670159"/>
</dbReference>
<dbReference type="PANTHER" id="PTHR24078:SF519">
    <property type="entry name" value="DNAJ HOMOLOG SUBFAMILY B MEMBER 13"/>
    <property type="match status" value="1"/>
</dbReference>
<dbReference type="InterPro" id="IPR008971">
    <property type="entry name" value="HSP40/DnaJ_pept-bd"/>
</dbReference>
<dbReference type="CDD" id="cd06257">
    <property type="entry name" value="DnaJ"/>
    <property type="match status" value="1"/>
</dbReference>
<dbReference type="RefSeq" id="XP_014255726.1">
    <property type="nucleotide sequence ID" value="XM_014400240.2"/>
</dbReference>
<dbReference type="OMA" id="ETKQWAY"/>
<keyword evidence="1" id="KW-0143">Chaperone</keyword>
<dbReference type="GO" id="GO:0006457">
    <property type="term" value="P:protein folding"/>
    <property type="evidence" value="ECO:0007669"/>
    <property type="project" value="InterPro"/>
</dbReference>
<protein>
    <recommendedName>
        <fullName evidence="2">J domain-containing protein</fullName>
    </recommendedName>
</protein>
<proteinExistence type="predicted"/>
<dbReference type="PANTHER" id="PTHR24078">
    <property type="entry name" value="DNAJ HOMOLOG SUBFAMILY C MEMBER"/>
    <property type="match status" value="1"/>
</dbReference>
<dbReference type="Proteomes" id="UP000494040">
    <property type="component" value="Unassembled WGS sequence"/>
</dbReference>
<dbReference type="InterPro" id="IPR001623">
    <property type="entry name" value="DnaJ_domain"/>
</dbReference>
<dbReference type="SMART" id="SM00271">
    <property type="entry name" value="DnaJ"/>
    <property type="match status" value="1"/>
</dbReference>
<dbReference type="FunFam" id="2.60.260.20:FF:000002">
    <property type="entry name" value="Dnaj homolog subfamily b member"/>
    <property type="match status" value="1"/>
</dbReference>
<feature type="domain" description="J" evidence="2">
    <location>
        <begin position="15"/>
        <end position="79"/>
    </location>
</feature>
<dbReference type="AlphaFoldDB" id="A0A8I6S4P0"/>
<organism evidence="3 4">
    <name type="scientific">Cimex lectularius</name>
    <name type="common">Bed bug</name>
    <name type="synonym">Acanthia lectularia</name>
    <dbReference type="NCBI Taxonomy" id="79782"/>
    <lineage>
        <taxon>Eukaryota</taxon>
        <taxon>Metazoa</taxon>
        <taxon>Ecdysozoa</taxon>
        <taxon>Arthropoda</taxon>
        <taxon>Hexapoda</taxon>
        <taxon>Insecta</taxon>
        <taxon>Pterygota</taxon>
        <taxon>Neoptera</taxon>
        <taxon>Paraneoptera</taxon>
        <taxon>Hemiptera</taxon>
        <taxon>Heteroptera</taxon>
        <taxon>Panheteroptera</taxon>
        <taxon>Cimicomorpha</taxon>
        <taxon>Cimicidae</taxon>
        <taxon>Cimex</taxon>
    </lineage>
</organism>
<dbReference type="InterPro" id="IPR036869">
    <property type="entry name" value="J_dom_sf"/>
</dbReference>